<dbReference type="EMBL" id="CP003629">
    <property type="protein sequence ID" value="AFQ43743.1"/>
    <property type="molecule type" value="Genomic_DNA"/>
</dbReference>
<keyword evidence="1 4" id="KW-0489">Methyltransferase</keyword>
<dbReference type="HOGENOM" id="CLU_060397_0_1_9"/>
<dbReference type="RefSeq" id="WP_014902658.1">
    <property type="nucleotide sequence ID" value="NC_018515.1"/>
</dbReference>
<sequence>MERISKTITAYDNNCVAFNDKFIDYLPYQKMIREFINLLEPGIKVLDLGCGPGNVARQLMLAGKNFTLKGIDLSEEMIKLAQKNAPAGDFSCQDIRDISFNAESFDAVFLSFCIVHLNQTEVLSLLQKVSNYLKGEGKLYLSFMEGKKDGFEKTSFSKEEIYYFYHSAKSVKKILEDNHLSIIEIKEQDYPENDGSITTDVFIFAKKQFTSNGTCT</sequence>
<dbReference type="eggNOG" id="COG2226">
    <property type="taxonomic scope" value="Bacteria"/>
</dbReference>
<accession>J7IX82</accession>
<dbReference type="InterPro" id="IPR041698">
    <property type="entry name" value="Methyltransf_25"/>
</dbReference>
<reference evidence="4 5" key="1">
    <citation type="journal article" date="2012" name="J. Bacteriol.">
        <title>Complete genome sequences of Desulfosporosinus orientis DSM765T, Desulfosporosinus youngiae DSM17734T, Desulfosporosinus meridiei DSM13257T, and Desulfosporosinus acidiphilus DSM22704T.</title>
        <authorList>
            <person name="Pester M."/>
            <person name="Brambilla E."/>
            <person name="Alazard D."/>
            <person name="Rattei T."/>
            <person name="Weinmaier T."/>
            <person name="Han J."/>
            <person name="Lucas S."/>
            <person name="Lapidus A."/>
            <person name="Cheng J.F."/>
            <person name="Goodwin L."/>
            <person name="Pitluck S."/>
            <person name="Peters L."/>
            <person name="Ovchinnikova G."/>
            <person name="Teshima H."/>
            <person name="Detter J.C."/>
            <person name="Han C.S."/>
            <person name="Tapia R."/>
            <person name="Land M.L."/>
            <person name="Hauser L."/>
            <person name="Kyrpides N.C."/>
            <person name="Ivanova N.N."/>
            <person name="Pagani I."/>
            <person name="Huntmann M."/>
            <person name="Wei C.L."/>
            <person name="Davenport K.W."/>
            <person name="Daligault H."/>
            <person name="Chain P.S."/>
            <person name="Chen A."/>
            <person name="Mavromatis K."/>
            <person name="Markowitz V."/>
            <person name="Szeto E."/>
            <person name="Mikhailova N."/>
            <person name="Pati A."/>
            <person name="Wagner M."/>
            <person name="Woyke T."/>
            <person name="Ollivier B."/>
            <person name="Klenk H.P."/>
            <person name="Spring S."/>
            <person name="Loy A."/>
        </authorList>
    </citation>
    <scope>NUCLEOTIDE SEQUENCE [LARGE SCALE GENOMIC DNA]</scope>
    <source>
        <strain evidence="5">ATCC BAA-275 / DSM 13257 / NCIMB 13706 / S10</strain>
    </source>
</reference>
<dbReference type="KEGG" id="dmi:Desmer_1776"/>
<organism evidence="4 5">
    <name type="scientific">Desulfosporosinus meridiei (strain ATCC BAA-275 / DSM 13257 / KCTC 12902 / NCIMB 13706 / S10)</name>
    <dbReference type="NCBI Taxonomy" id="768704"/>
    <lineage>
        <taxon>Bacteria</taxon>
        <taxon>Bacillati</taxon>
        <taxon>Bacillota</taxon>
        <taxon>Clostridia</taxon>
        <taxon>Eubacteriales</taxon>
        <taxon>Desulfitobacteriaceae</taxon>
        <taxon>Desulfosporosinus</taxon>
    </lineage>
</organism>
<dbReference type="PANTHER" id="PTHR43861:SF1">
    <property type="entry name" value="TRANS-ACONITATE 2-METHYLTRANSFERASE"/>
    <property type="match status" value="1"/>
</dbReference>
<dbReference type="AlphaFoldDB" id="J7IX82"/>
<dbReference type="InterPro" id="IPR029063">
    <property type="entry name" value="SAM-dependent_MTases_sf"/>
</dbReference>
<keyword evidence="5" id="KW-1185">Reference proteome</keyword>
<dbReference type="OrthoDB" id="9774345at2"/>
<name>J7IX82_DESMD</name>
<protein>
    <submittedName>
        <fullName evidence="4">Methylase involved in ubiquinone/menaquinone biosynthesis</fullName>
    </submittedName>
</protein>
<dbReference type="Gene3D" id="3.40.50.150">
    <property type="entry name" value="Vaccinia Virus protein VP39"/>
    <property type="match status" value="1"/>
</dbReference>
<dbReference type="Proteomes" id="UP000005262">
    <property type="component" value="Chromosome"/>
</dbReference>
<dbReference type="STRING" id="768704.Desmer_1776"/>
<evidence type="ECO:0000313" key="4">
    <source>
        <dbReference type="EMBL" id="AFQ43743.1"/>
    </source>
</evidence>
<dbReference type="CDD" id="cd02440">
    <property type="entry name" value="AdoMet_MTases"/>
    <property type="match status" value="1"/>
</dbReference>
<evidence type="ECO:0000256" key="2">
    <source>
        <dbReference type="ARBA" id="ARBA00022679"/>
    </source>
</evidence>
<proteinExistence type="predicted"/>
<feature type="domain" description="Methyltransferase" evidence="3">
    <location>
        <begin position="45"/>
        <end position="137"/>
    </location>
</feature>
<evidence type="ECO:0000259" key="3">
    <source>
        <dbReference type="Pfam" id="PF13649"/>
    </source>
</evidence>
<dbReference type="GO" id="GO:0032259">
    <property type="term" value="P:methylation"/>
    <property type="evidence" value="ECO:0007669"/>
    <property type="project" value="UniProtKB-KW"/>
</dbReference>
<keyword evidence="4" id="KW-0830">Ubiquinone</keyword>
<dbReference type="SUPFAM" id="SSF53335">
    <property type="entry name" value="S-adenosyl-L-methionine-dependent methyltransferases"/>
    <property type="match status" value="1"/>
</dbReference>
<gene>
    <name evidence="4" type="ordered locus">Desmer_1776</name>
</gene>
<dbReference type="Pfam" id="PF13649">
    <property type="entry name" value="Methyltransf_25"/>
    <property type="match status" value="1"/>
</dbReference>
<dbReference type="GO" id="GO:0008168">
    <property type="term" value="F:methyltransferase activity"/>
    <property type="evidence" value="ECO:0007669"/>
    <property type="project" value="UniProtKB-KW"/>
</dbReference>
<keyword evidence="2" id="KW-0808">Transferase</keyword>
<evidence type="ECO:0000313" key="5">
    <source>
        <dbReference type="Proteomes" id="UP000005262"/>
    </source>
</evidence>
<dbReference type="PANTHER" id="PTHR43861">
    <property type="entry name" value="TRANS-ACONITATE 2-METHYLTRANSFERASE-RELATED"/>
    <property type="match status" value="1"/>
</dbReference>
<evidence type="ECO:0000256" key="1">
    <source>
        <dbReference type="ARBA" id="ARBA00022603"/>
    </source>
</evidence>
<reference evidence="5" key="2">
    <citation type="submission" date="2012-08" db="EMBL/GenBank/DDBJ databases">
        <title>Finished genome of Desulfosporosinus meridiei DSM 13257.</title>
        <authorList>
            <person name="Huntemann M."/>
            <person name="Wei C.-L."/>
            <person name="Han J."/>
            <person name="Detter J.C."/>
            <person name="Han C."/>
            <person name="Davenport K."/>
            <person name="Daligault H."/>
            <person name="Erkkila T."/>
            <person name="Gu W."/>
            <person name="Munk A.C.C."/>
            <person name="Teshima H."/>
            <person name="Xu Y."/>
            <person name="Chain P."/>
            <person name="Tapia R."/>
            <person name="Chen A."/>
            <person name="Krypides N."/>
            <person name="Mavromatis K."/>
            <person name="Markowitz V."/>
            <person name="Szeto E."/>
            <person name="Ivanova N."/>
            <person name="Mikhailova N."/>
            <person name="Ovchinnikova G."/>
            <person name="Pagani I."/>
            <person name="Pati A."/>
            <person name="Goodwin L."/>
            <person name="Peters L."/>
            <person name="Pitluck S."/>
            <person name="Woyke T."/>
            <person name="Pester M."/>
            <person name="Spring S."/>
            <person name="Ollivier B."/>
            <person name="Rattei T."/>
            <person name="Klenk H.-P."/>
            <person name="Wagner M."/>
            <person name="Loy A."/>
        </authorList>
    </citation>
    <scope>NUCLEOTIDE SEQUENCE [LARGE SCALE GENOMIC DNA]</scope>
    <source>
        <strain evidence="5">ATCC BAA-275 / DSM 13257 / NCIMB 13706 / S10</strain>
    </source>
</reference>